<proteinExistence type="predicted"/>
<keyword evidence="2" id="KW-1185">Reference proteome</keyword>
<dbReference type="RefSeq" id="WP_320944039.1">
    <property type="nucleotide sequence ID" value="NZ_BAABEU010000010.1"/>
</dbReference>
<sequence length="271" mass="29644">MLLSDLLSKAPEQVESRVDRFLFGSRPLGWGKTTTLKSGQVALNFQCRTCGGIRTFLSGSRLSCLVVGAGLLSIDVTLKCSTCANTVEAWFLVAAVDDFYSSAPLVRVERYTENLRDRADRVESTSGPFSDLLTRAQLAYELGLGAGSMIYLRKIFELVTHEVAEIAEVPIVSAKGKRRPFKDVLQEVNEKRNIIPLSFSGSGYKLFGELSDVIHGQSDEVVALAKYAPCRQLVLGVVDQVNKDNEFAKAIEELGWDVDDIGRIAAEGAMS</sequence>
<dbReference type="EMBL" id="CP139368">
    <property type="protein sequence ID" value="WPR91339.1"/>
    <property type="molecule type" value="Genomic_DNA"/>
</dbReference>
<evidence type="ECO:0000313" key="2">
    <source>
        <dbReference type="Proteomes" id="UP001323798"/>
    </source>
</evidence>
<name>A0ABZ0SSV4_9MICO</name>
<evidence type="ECO:0008006" key="3">
    <source>
        <dbReference type="Google" id="ProtNLM"/>
    </source>
</evidence>
<protein>
    <recommendedName>
        <fullName evidence="3">DUF4145 domain-containing protein</fullName>
    </recommendedName>
</protein>
<organism evidence="1 2">
    <name type="scientific">Microbacterium rhizosphaerae</name>
    <dbReference type="NCBI Taxonomy" id="1678237"/>
    <lineage>
        <taxon>Bacteria</taxon>
        <taxon>Bacillati</taxon>
        <taxon>Actinomycetota</taxon>
        <taxon>Actinomycetes</taxon>
        <taxon>Micrococcales</taxon>
        <taxon>Microbacteriaceae</taxon>
        <taxon>Microbacterium</taxon>
    </lineage>
</organism>
<accession>A0ABZ0SSV4</accession>
<reference evidence="1 2" key="1">
    <citation type="submission" date="2023-11" db="EMBL/GenBank/DDBJ databases">
        <title>Genome sequence of Microbacterium rhizosphaerae KACC 19337.</title>
        <authorList>
            <person name="Choi H."/>
            <person name="Kim S."/>
            <person name="Kim Y."/>
            <person name="Kwon S.-W."/>
            <person name="Heo J."/>
        </authorList>
    </citation>
    <scope>NUCLEOTIDE SEQUENCE [LARGE SCALE GENOMIC DNA]</scope>
    <source>
        <strain evidence="1 2">KACC 19337</strain>
    </source>
</reference>
<evidence type="ECO:0000313" key="1">
    <source>
        <dbReference type="EMBL" id="WPR91339.1"/>
    </source>
</evidence>
<dbReference type="Proteomes" id="UP001323798">
    <property type="component" value="Chromosome"/>
</dbReference>
<gene>
    <name evidence="1" type="ORF">SM116_08705</name>
</gene>